<organism evidence="4 5">
    <name type="scientific">Pseudomonas fluorescens NCIMB 11764</name>
    <dbReference type="NCBI Taxonomy" id="1221522"/>
    <lineage>
        <taxon>Bacteria</taxon>
        <taxon>Pseudomonadati</taxon>
        <taxon>Pseudomonadota</taxon>
        <taxon>Gammaproteobacteria</taxon>
        <taxon>Pseudomonadales</taxon>
        <taxon>Pseudomonadaceae</taxon>
        <taxon>Pseudomonas</taxon>
    </lineage>
</organism>
<dbReference type="InterPro" id="IPR000073">
    <property type="entry name" value="AB_hydrolase_1"/>
</dbReference>
<gene>
    <name evidence="4" type="ORF">B723_18675</name>
</gene>
<dbReference type="PANTHER" id="PTHR37017">
    <property type="entry name" value="AB HYDROLASE-1 DOMAIN-CONTAINING PROTEIN-RELATED"/>
    <property type="match status" value="1"/>
</dbReference>
<keyword evidence="2" id="KW-0732">Signal</keyword>
<dbReference type="eggNOG" id="COG1075">
    <property type="taxonomic scope" value="Bacteria"/>
</dbReference>
<evidence type="ECO:0000259" key="3">
    <source>
        <dbReference type="Pfam" id="PF12697"/>
    </source>
</evidence>
<evidence type="ECO:0000313" key="4">
    <source>
        <dbReference type="EMBL" id="AKV08317.1"/>
    </source>
</evidence>
<feature type="domain" description="AB hydrolase-1" evidence="3">
    <location>
        <begin position="31"/>
        <end position="243"/>
    </location>
</feature>
<feature type="region of interest" description="Disordered" evidence="1">
    <location>
        <begin position="256"/>
        <end position="276"/>
    </location>
</feature>
<dbReference type="SUPFAM" id="SSF53474">
    <property type="entry name" value="alpha/beta-Hydrolases"/>
    <property type="match status" value="1"/>
</dbReference>
<sequence length="276" mass="28989">MFKPKAIALALAMTTSLFAVGSQAAAPQPSVVIVHGAFADGSDWGKVVPLLQAEGIKVTVVQNPLTSLADDVAATQRVLNNQDNGVVLVGHSWGGTVISQAGTDQKVRGLVYVAAFAPDAGQASKDLGKDFPAPPGVKDIAADKNGFLYMTPQGMATGFAQDLPAAQTAVMAATQGPIRASAFDDKTSVAAWKGKPTWYVVARDDRMIQPDLQRAFAKKLKAQVTEVQASHVPQQSRPADVAKVIIQAVHETQDKTAEVTDATQQSHGPQNTRNGV</sequence>
<dbReference type="InterPro" id="IPR052897">
    <property type="entry name" value="Sec-Metab_Biosynth_Hydrolase"/>
</dbReference>
<feature type="chain" id="PRO_5005467661" evidence="2">
    <location>
        <begin position="20"/>
        <end position="276"/>
    </location>
</feature>
<evidence type="ECO:0000313" key="5">
    <source>
        <dbReference type="Proteomes" id="UP000017175"/>
    </source>
</evidence>
<dbReference type="Pfam" id="PF12697">
    <property type="entry name" value="Abhydrolase_6"/>
    <property type="match status" value="1"/>
</dbReference>
<accession>A0A0K1QRP2</accession>
<dbReference type="AlphaFoldDB" id="A0A0K1QRP2"/>
<dbReference type="Proteomes" id="UP000017175">
    <property type="component" value="Chromosome"/>
</dbReference>
<dbReference type="InterPro" id="IPR029058">
    <property type="entry name" value="AB_hydrolase_fold"/>
</dbReference>
<dbReference type="PANTHER" id="PTHR37017:SF11">
    <property type="entry name" value="ESTERASE_LIPASE_THIOESTERASE DOMAIN-CONTAINING PROTEIN"/>
    <property type="match status" value="1"/>
</dbReference>
<evidence type="ECO:0000256" key="1">
    <source>
        <dbReference type="SAM" id="MobiDB-lite"/>
    </source>
</evidence>
<feature type="signal peptide" evidence="2">
    <location>
        <begin position="1"/>
        <end position="19"/>
    </location>
</feature>
<dbReference type="Gene3D" id="3.40.50.1820">
    <property type="entry name" value="alpha/beta hydrolase"/>
    <property type="match status" value="1"/>
</dbReference>
<name>A0A0K1QRP2_PSEFL</name>
<dbReference type="RefSeq" id="WP_017339283.1">
    <property type="nucleotide sequence ID" value="NZ_CP010945.1"/>
</dbReference>
<dbReference type="OrthoDB" id="9814966at2"/>
<feature type="compositionally biased region" description="Polar residues" evidence="1">
    <location>
        <begin position="261"/>
        <end position="276"/>
    </location>
</feature>
<dbReference type="EMBL" id="CP010945">
    <property type="protein sequence ID" value="AKV08317.1"/>
    <property type="molecule type" value="Genomic_DNA"/>
</dbReference>
<proteinExistence type="predicted"/>
<reference evidence="4 5" key="1">
    <citation type="journal article" date="2012" name="J. Bacteriol.">
        <title>Draft genome sequence of the cyanide-utilizing bacterium Pseudomonas fluorescens strain NCIMB 11764.</title>
        <authorList>
            <person name="Vilo C.A."/>
            <person name="Benedik M.J."/>
            <person name="Kunz D.A."/>
            <person name="Dong Q."/>
        </authorList>
    </citation>
    <scope>NUCLEOTIDE SEQUENCE [LARGE SCALE GENOMIC DNA]</scope>
    <source>
        <strain evidence="4 5">NCIMB 11764</strain>
    </source>
</reference>
<protein>
    <submittedName>
        <fullName evidence="4">Signal peptide protein</fullName>
    </submittedName>
</protein>
<evidence type="ECO:0000256" key="2">
    <source>
        <dbReference type="SAM" id="SignalP"/>
    </source>
</evidence>